<dbReference type="EMBL" id="NTFI01000007">
    <property type="protein sequence ID" value="PHQ23844.1"/>
    <property type="molecule type" value="Genomic_DNA"/>
</dbReference>
<dbReference type="UniPathway" id="UPA00958"/>
<accession>A0A2G1VAT9</accession>
<evidence type="ECO:0000256" key="1">
    <source>
        <dbReference type="ARBA" id="ARBA00004515"/>
    </source>
</evidence>
<protein>
    <recommendedName>
        <fullName evidence="13 15">3-deoxy-D-manno-octulosonic acid kinase</fullName>
        <shortName evidence="15">Kdo kinase</shortName>
        <ecNumber evidence="4 15">2.7.1.166</ecNumber>
    </recommendedName>
</protein>
<dbReference type="Proteomes" id="UP000229044">
    <property type="component" value="Unassembled WGS sequence"/>
</dbReference>
<keyword evidence="12 15" id="KW-0472">Membrane</keyword>
<dbReference type="SUPFAM" id="SSF56112">
    <property type="entry name" value="Protein kinase-like (PK-like)"/>
    <property type="match status" value="1"/>
</dbReference>
<evidence type="ECO:0000256" key="10">
    <source>
        <dbReference type="ARBA" id="ARBA00022840"/>
    </source>
</evidence>
<dbReference type="HAMAP" id="MF_00521">
    <property type="entry name" value="KDO_kinase"/>
    <property type="match status" value="1"/>
</dbReference>
<comment type="function">
    <text evidence="15">Catalyzes the ATP-dependent phosphorylation of the 3-deoxy-D-manno-octulosonic acid (Kdo) residue in Kdo-lipid IV(A) at the 4-OH position.</text>
</comment>
<comment type="caution">
    <text evidence="16">The sequence shown here is derived from an EMBL/GenBank/DDBJ whole genome shotgun (WGS) entry which is preliminary data.</text>
</comment>
<keyword evidence="8 15" id="KW-0547">Nucleotide-binding</keyword>
<evidence type="ECO:0000256" key="3">
    <source>
        <dbReference type="ARBA" id="ARBA00010327"/>
    </source>
</evidence>
<evidence type="ECO:0000256" key="5">
    <source>
        <dbReference type="ARBA" id="ARBA00022475"/>
    </source>
</evidence>
<evidence type="ECO:0000256" key="12">
    <source>
        <dbReference type="ARBA" id="ARBA00023136"/>
    </source>
</evidence>
<comment type="subcellular location">
    <subcellularLocation>
        <location evidence="1 15">Cell inner membrane</location>
        <topology evidence="1 15">Peripheral membrane protein</topology>
        <orientation evidence="1 15">Cytoplasmic side</orientation>
    </subcellularLocation>
</comment>
<dbReference type="Pfam" id="PF06293">
    <property type="entry name" value="Kdo"/>
    <property type="match status" value="1"/>
</dbReference>
<comment type="pathway">
    <text evidence="2 15">Bacterial outer membrane biogenesis; LPS core biosynthesis.</text>
</comment>
<evidence type="ECO:0000256" key="13">
    <source>
        <dbReference type="ARBA" id="ARBA00029511"/>
    </source>
</evidence>
<dbReference type="GO" id="GO:0016773">
    <property type="term" value="F:phosphotransferase activity, alcohol group as acceptor"/>
    <property type="evidence" value="ECO:0007669"/>
    <property type="project" value="UniProtKB-UniRule"/>
</dbReference>
<evidence type="ECO:0000256" key="11">
    <source>
        <dbReference type="ARBA" id="ARBA00022985"/>
    </source>
</evidence>
<proteinExistence type="inferred from homology"/>
<evidence type="ECO:0000256" key="8">
    <source>
        <dbReference type="ARBA" id="ARBA00022741"/>
    </source>
</evidence>
<dbReference type="Gene3D" id="1.10.510.10">
    <property type="entry name" value="Transferase(Phosphotransferase) domain 1"/>
    <property type="match status" value="1"/>
</dbReference>
<organism evidence="16 17">
    <name type="scientific">Marinobacter guineae</name>
    <dbReference type="NCBI Taxonomy" id="432303"/>
    <lineage>
        <taxon>Bacteria</taxon>
        <taxon>Pseudomonadati</taxon>
        <taxon>Pseudomonadota</taxon>
        <taxon>Gammaproteobacteria</taxon>
        <taxon>Pseudomonadales</taxon>
        <taxon>Marinobacteraceae</taxon>
        <taxon>Marinobacter</taxon>
    </lineage>
</organism>
<dbReference type="OrthoDB" id="6854449at2"/>
<dbReference type="AlphaFoldDB" id="A0A2G1VAT9"/>
<evidence type="ECO:0000256" key="14">
    <source>
        <dbReference type="ARBA" id="ARBA00034417"/>
    </source>
</evidence>
<evidence type="ECO:0000256" key="15">
    <source>
        <dbReference type="HAMAP-Rule" id="MF_00521"/>
    </source>
</evidence>
<feature type="active site" evidence="15">
    <location>
        <position position="168"/>
    </location>
</feature>
<evidence type="ECO:0000313" key="16">
    <source>
        <dbReference type="EMBL" id="PHQ23844.1"/>
    </source>
</evidence>
<gene>
    <name evidence="15" type="primary">kdkA</name>
    <name evidence="16" type="ORF">CLH62_19095</name>
</gene>
<keyword evidence="7 15" id="KW-0808">Transferase</keyword>
<keyword evidence="6 15" id="KW-0997">Cell inner membrane</keyword>
<dbReference type="EC" id="2.7.1.166" evidence="4 15"/>
<comment type="similarity">
    <text evidence="3 15">Belongs to the protein kinase superfamily. KdkA/RfaP family.</text>
</comment>
<dbReference type="GO" id="GO:0009244">
    <property type="term" value="P:lipopolysaccharide core region biosynthetic process"/>
    <property type="evidence" value="ECO:0007669"/>
    <property type="project" value="UniProtKB-UniRule"/>
</dbReference>
<keyword evidence="10 15" id="KW-0067">ATP-binding</keyword>
<dbReference type="RefSeq" id="WP_099619786.1">
    <property type="nucleotide sequence ID" value="NZ_KZ319343.1"/>
</dbReference>
<comment type="catalytic activity">
    <reaction evidence="14 15">
        <text>an alpha-Kdo-(2-&gt;6)-lipid IVA + ATP = a 4-O-phospho-alpha-Kdo-(2-&gt;6)-lipid IVA + ADP + H(+)</text>
        <dbReference type="Rhea" id="RHEA:74271"/>
        <dbReference type="ChEBI" id="CHEBI:15378"/>
        <dbReference type="ChEBI" id="CHEBI:30616"/>
        <dbReference type="ChEBI" id="CHEBI:176428"/>
        <dbReference type="ChEBI" id="CHEBI:193140"/>
        <dbReference type="ChEBI" id="CHEBI:456216"/>
        <dbReference type="EC" id="2.7.1.166"/>
    </reaction>
</comment>
<keyword evidence="9 15" id="KW-0418">Kinase</keyword>
<evidence type="ECO:0000256" key="4">
    <source>
        <dbReference type="ARBA" id="ARBA00011988"/>
    </source>
</evidence>
<keyword evidence="5 15" id="KW-1003">Cell membrane</keyword>
<evidence type="ECO:0000256" key="2">
    <source>
        <dbReference type="ARBA" id="ARBA00004713"/>
    </source>
</evidence>
<evidence type="ECO:0000256" key="6">
    <source>
        <dbReference type="ARBA" id="ARBA00022519"/>
    </source>
</evidence>
<reference evidence="16 17" key="1">
    <citation type="submission" date="2017-09" db="EMBL/GenBank/DDBJ databases">
        <title>The draft genome sequences of Marinobacter guineae M3B.</title>
        <authorList>
            <person name="Cao J."/>
        </authorList>
    </citation>
    <scope>NUCLEOTIDE SEQUENCE [LARGE SCALE GENOMIC DNA]</scope>
    <source>
        <strain evidence="16 17">M3B</strain>
    </source>
</reference>
<keyword evidence="11 15" id="KW-0448">Lipopolysaccharide biosynthesis</keyword>
<dbReference type="GO" id="GO:0016301">
    <property type="term" value="F:kinase activity"/>
    <property type="evidence" value="ECO:0007669"/>
    <property type="project" value="UniProtKB-KW"/>
</dbReference>
<dbReference type="InterPro" id="IPR022826">
    <property type="entry name" value="KDO_kinase"/>
</dbReference>
<evidence type="ECO:0000313" key="17">
    <source>
        <dbReference type="Proteomes" id="UP000229044"/>
    </source>
</evidence>
<sequence>MVESEICIRESGSVMLIHPDYRGRVSVDWFDADFWGDKARPVSSGGRGGAWFVRAGDDRLVLREYRRGGLMAMVAQHAYAYVRESDVRSFAEFRLLNKLVTLGLPVPRPVAAWYRKLSPVQYRAAIMIEQLEDTVPLAELILTLDSEAWESLGTTIRRFHDAGVMHADLNCFNVLVRSGEYFLIDFDKSRLMKDGASARWKAANLDRFSRSLAKVAGQQVREQVWDSFLNGYNRGMAT</sequence>
<evidence type="ECO:0000256" key="7">
    <source>
        <dbReference type="ARBA" id="ARBA00022679"/>
    </source>
</evidence>
<dbReference type="GO" id="GO:0005886">
    <property type="term" value="C:plasma membrane"/>
    <property type="evidence" value="ECO:0007669"/>
    <property type="project" value="UniProtKB-SubCell"/>
</dbReference>
<evidence type="ECO:0000256" key="9">
    <source>
        <dbReference type="ARBA" id="ARBA00022777"/>
    </source>
</evidence>
<dbReference type="NCBIfam" id="NF002475">
    <property type="entry name" value="PRK01723.1"/>
    <property type="match status" value="1"/>
</dbReference>
<dbReference type="InterPro" id="IPR011009">
    <property type="entry name" value="Kinase-like_dom_sf"/>
</dbReference>
<keyword evidence="17" id="KW-1185">Reference proteome</keyword>
<name>A0A2G1VAT9_9GAMM</name>
<dbReference type="GO" id="GO:0005524">
    <property type="term" value="F:ATP binding"/>
    <property type="evidence" value="ECO:0007669"/>
    <property type="project" value="UniProtKB-UniRule"/>
</dbReference>